<feature type="domain" description="UPF3" evidence="6">
    <location>
        <begin position="26"/>
        <end position="185"/>
    </location>
</feature>
<dbReference type="InterPro" id="IPR012677">
    <property type="entry name" value="Nucleotide-bd_a/b_plait_sf"/>
</dbReference>
<comment type="caution">
    <text evidence="7">The sequence shown here is derived from an EMBL/GenBank/DDBJ whole genome shotgun (WGS) entry which is preliminary data.</text>
</comment>
<dbReference type="GO" id="GO:0005730">
    <property type="term" value="C:nucleolus"/>
    <property type="evidence" value="ECO:0007669"/>
    <property type="project" value="TreeGrafter"/>
</dbReference>
<dbReference type="InterPro" id="IPR035979">
    <property type="entry name" value="RBD_domain_sf"/>
</dbReference>
<dbReference type="OrthoDB" id="18087at2759"/>
<dbReference type="GO" id="GO:0003729">
    <property type="term" value="F:mRNA binding"/>
    <property type="evidence" value="ECO:0007669"/>
    <property type="project" value="TreeGrafter"/>
</dbReference>
<keyword evidence="4" id="KW-0539">Nucleus</keyword>
<dbReference type="CDD" id="cd12455">
    <property type="entry name" value="RRM_like_Smg4_UPF3"/>
    <property type="match status" value="1"/>
</dbReference>
<dbReference type="GO" id="GO:0005737">
    <property type="term" value="C:cytoplasm"/>
    <property type="evidence" value="ECO:0007669"/>
    <property type="project" value="TreeGrafter"/>
</dbReference>
<keyword evidence="3" id="KW-0866">Nonsense-mediated mRNA decay</keyword>
<evidence type="ECO:0000256" key="2">
    <source>
        <dbReference type="ARBA" id="ARBA00005991"/>
    </source>
</evidence>
<dbReference type="KEGG" id="more:E1B28_006357"/>
<sequence>MATSSPSKSKKDKKEKDKSQQKHGLERLKIVIRRLPPNLPEGIFWQSVHTWVSEETVTWKRYHQGKFRSRLNKENVPSRAYVAFKTEEQLASFHRDYDGHLFRDKSGNESQAVVEFAPYQKIPSEKKKADARIGTIEQDEDYISFIQSLNQPAPEPPTIETLVASTQTIQQPKTTPLLEALKAEKIAAKEAKEAKEKMLSMRSHAHPPEVLVRKDDMKKKGPSHKFSTDVTPTNKKVAKKAAGLTAGVTGGDSANSGNAGATGPRKPPRAPRAMREQLRSSASQAQSSSVSSSTNTTSAPVTSNEVSTPPARRPVLGLGSRQFEAALSGVAGGKTRKEREKEKGKEKEKEKDKEKDKDVHEKKSATKALARSEESGALREATFSKRERSSRHRENTNGGPTVSGRPQPPISGILQRGDGAPPAILLREQKPTSPAPGAKTEGTPHQGPQPGPGRGRGRGRGRGGRGGLGVGRGS</sequence>
<dbReference type="Pfam" id="PF03467">
    <property type="entry name" value="Smg4_UPF3"/>
    <property type="match status" value="1"/>
</dbReference>
<evidence type="ECO:0000256" key="1">
    <source>
        <dbReference type="ARBA" id="ARBA00004123"/>
    </source>
</evidence>
<organism evidence="7 8">
    <name type="scientific">Marasmius oreades</name>
    <name type="common">fairy-ring Marasmius</name>
    <dbReference type="NCBI Taxonomy" id="181124"/>
    <lineage>
        <taxon>Eukaryota</taxon>
        <taxon>Fungi</taxon>
        <taxon>Dikarya</taxon>
        <taxon>Basidiomycota</taxon>
        <taxon>Agaricomycotina</taxon>
        <taxon>Agaricomycetes</taxon>
        <taxon>Agaricomycetidae</taxon>
        <taxon>Agaricales</taxon>
        <taxon>Marasmiineae</taxon>
        <taxon>Marasmiaceae</taxon>
        <taxon>Marasmius</taxon>
    </lineage>
</organism>
<proteinExistence type="inferred from homology"/>
<dbReference type="AlphaFoldDB" id="A0A9P7S545"/>
<dbReference type="InterPro" id="IPR039722">
    <property type="entry name" value="Upf3"/>
</dbReference>
<feature type="region of interest" description="Disordered" evidence="5">
    <location>
        <begin position="1"/>
        <end position="26"/>
    </location>
</feature>
<evidence type="ECO:0000256" key="5">
    <source>
        <dbReference type="SAM" id="MobiDB-lite"/>
    </source>
</evidence>
<dbReference type="GO" id="GO:0000184">
    <property type="term" value="P:nuclear-transcribed mRNA catabolic process, nonsense-mediated decay"/>
    <property type="evidence" value="ECO:0007669"/>
    <property type="project" value="UniProtKB-KW"/>
</dbReference>
<dbReference type="InterPro" id="IPR005120">
    <property type="entry name" value="UPF3_dom"/>
</dbReference>
<feature type="compositionally biased region" description="Low complexity" evidence="5">
    <location>
        <begin position="280"/>
        <end position="304"/>
    </location>
</feature>
<accession>A0A9P7S545</accession>
<dbReference type="Gene3D" id="3.30.70.330">
    <property type="match status" value="1"/>
</dbReference>
<evidence type="ECO:0000313" key="8">
    <source>
        <dbReference type="Proteomes" id="UP001049176"/>
    </source>
</evidence>
<gene>
    <name evidence="7" type="ORF">E1B28_006357</name>
</gene>
<feature type="compositionally biased region" description="Gly residues" evidence="5">
    <location>
        <begin position="464"/>
        <end position="474"/>
    </location>
</feature>
<dbReference type="GeneID" id="66075433"/>
<keyword evidence="8" id="KW-1185">Reference proteome</keyword>
<dbReference type="RefSeq" id="XP_043012104.1">
    <property type="nucleotide sequence ID" value="XM_043151011.1"/>
</dbReference>
<evidence type="ECO:0000256" key="4">
    <source>
        <dbReference type="ARBA" id="ARBA00023242"/>
    </source>
</evidence>
<comment type="subcellular location">
    <subcellularLocation>
        <location evidence="1">Nucleus</location>
    </subcellularLocation>
</comment>
<dbReference type="SUPFAM" id="SSF54928">
    <property type="entry name" value="RNA-binding domain, RBD"/>
    <property type="match status" value="1"/>
</dbReference>
<feature type="region of interest" description="Disordered" evidence="5">
    <location>
        <begin position="192"/>
        <end position="474"/>
    </location>
</feature>
<dbReference type="Proteomes" id="UP001049176">
    <property type="component" value="Chromosome 3"/>
</dbReference>
<evidence type="ECO:0000313" key="7">
    <source>
        <dbReference type="EMBL" id="KAG7095634.1"/>
    </source>
</evidence>
<name>A0A9P7S545_9AGAR</name>
<comment type="similarity">
    <text evidence="2">Belongs to the RENT3 family.</text>
</comment>
<dbReference type="EMBL" id="CM032183">
    <property type="protein sequence ID" value="KAG7095634.1"/>
    <property type="molecule type" value="Genomic_DNA"/>
</dbReference>
<dbReference type="PANTHER" id="PTHR13112">
    <property type="entry name" value="UPF3 REGULATOR OF NONSENSE TRANSCRIPTS-LIKE PROTEIN"/>
    <property type="match status" value="1"/>
</dbReference>
<dbReference type="GO" id="GO:0045727">
    <property type="term" value="P:positive regulation of translation"/>
    <property type="evidence" value="ECO:0007669"/>
    <property type="project" value="TreeGrafter"/>
</dbReference>
<reference evidence="7" key="1">
    <citation type="journal article" date="2021" name="Genome Biol. Evol.">
        <title>The assembled and annotated genome of the fairy-ring fungus Marasmius oreades.</title>
        <authorList>
            <person name="Hiltunen M."/>
            <person name="Ament-Velasquez S.L."/>
            <person name="Johannesson H."/>
        </authorList>
    </citation>
    <scope>NUCLEOTIDE SEQUENCE</scope>
    <source>
        <strain evidence="7">03SP1</strain>
    </source>
</reference>
<protein>
    <recommendedName>
        <fullName evidence="6">UPF3 domain-containing protein</fullName>
    </recommendedName>
</protein>
<feature type="compositionally biased region" description="Low complexity" evidence="5">
    <location>
        <begin position="251"/>
        <end position="264"/>
    </location>
</feature>
<evidence type="ECO:0000256" key="3">
    <source>
        <dbReference type="ARBA" id="ARBA00023161"/>
    </source>
</evidence>
<evidence type="ECO:0000259" key="6">
    <source>
        <dbReference type="Pfam" id="PF03467"/>
    </source>
</evidence>
<feature type="compositionally biased region" description="Basic and acidic residues" evidence="5">
    <location>
        <begin position="335"/>
        <end position="395"/>
    </location>
</feature>
<dbReference type="PANTHER" id="PTHR13112:SF0">
    <property type="entry name" value="FI21285P1"/>
    <property type="match status" value="1"/>
</dbReference>
<feature type="compositionally biased region" description="Basic and acidic residues" evidence="5">
    <location>
        <begin position="12"/>
        <end position="26"/>
    </location>
</feature>